<comment type="caution">
    <text evidence="2">The sequence shown here is derived from an EMBL/GenBank/DDBJ whole genome shotgun (WGS) entry which is preliminary data.</text>
</comment>
<accession>A0ABT9ZXP9</accession>
<protein>
    <recommendedName>
        <fullName evidence="4">ProQ/FinO domain-containing protein</fullName>
    </recommendedName>
</protein>
<evidence type="ECO:0000313" key="2">
    <source>
        <dbReference type="EMBL" id="MDQ0255506.1"/>
    </source>
</evidence>
<feature type="region of interest" description="Disordered" evidence="1">
    <location>
        <begin position="1"/>
        <end position="56"/>
    </location>
</feature>
<proteinExistence type="predicted"/>
<evidence type="ECO:0008006" key="4">
    <source>
        <dbReference type="Google" id="ProtNLM"/>
    </source>
</evidence>
<organism evidence="2 3">
    <name type="scientific">Evansella vedderi</name>
    <dbReference type="NCBI Taxonomy" id="38282"/>
    <lineage>
        <taxon>Bacteria</taxon>
        <taxon>Bacillati</taxon>
        <taxon>Bacillota</taxon>
        <taxon>Bacilli</taxon>
        <taxon>Bacillales</taxon>
        <taxon>Bacillaceae</taxon>
        <taxon>Evansella</taxon>
    </lineage>
</organism>
<gene>
    <name evidence="2" type="ORF">J2S74_002888</name>
</gene>
<reference evidence="2 3" key="1">
    <citation type="submission" date="2023-07" db="EMBL/GenBank/DDBJ databases">
        <title>Genomic Encyclopedia of Type Strains, Phase IV (KMG-IV): sequencing the most valuable type-strain genomes for metagenomic binning, comparative biology and taxonomic classification.</title>
        <authorList>
            <person name="Goeker M."/>
        </authorList>
    </citation>
    <scope>NUCLEOTIDE SEQUENCE [LARGE SCALE GENOMIC DNA]</scope>
    <source>
        <strain evidence="2 3">DSM 9768</strain>
    </source>
</reference>
<evidence type="ECO:0000313" key="3">
    <source>
        <dbReference type="Proteomes" id="UP001230005"/>
    </source>
</evidence>
<sequence>MNLNPMFNEIKRQKKSKPTPKTKPTPTQTPSNKLTTPKKELPLSQKRPVKSNRKTRWDKTKDIKIPLTEQQRMDLRKHFKRYQMLNRTTSQTVFNTQLFRFALRNIDSGIVKWDLPYKDTKRYAHIKPNMVESNLVGGINGYAIEKGLSERQTVHRMVISVLEFLNKGGELEDEEVQPITPTTTTHVSQ</sequence>
<dbReference type="EMBL" id="JAUSUG010000011">
    <property type="protein sequence ID" value="MDQ0255506.1"/>
    <property type="molecule type" value="Genomic_DNA"/>
</dbReference>
<evidence type="ECO:0000256" key="1">
    <source>
        <dbReference type="SAM" id="MobiDB-lite"/>
    </source>
</evidence>
<dbReference type="RefSeq" id="WP_307326435.1">
    <property type="nucleotide sequence ID" value="NZ_JAUSUG010000011.1"/>
</dbReference>
<dbReference type="Proteomes" id="UP001230005">
    <property type="component" value="Unassembled WGS sequence"/>
</dbReference>
<feature type="compositionally biased region" description="Low complexity" evidence="1">
    <location>
        <begin position="22"/>
        <end position="31"/>
    </location>
</feature>
<name>A0ABT9ZXP9_9BACI</name>
<keyword evidence="3" id="KW-1185">Reference proteome</keyword>